<comment type="caution">
    <text evidence="1">The sequence shown here is derived from an EMBL/GenBank/DDBJ whole genome shotgun (WGS) entry which is preliminary data.</text>
</comment>
<dbReference type="EMBL" id="CAJOBB010015902">
    <property type="protein sequence ID" value="CAF4322125.1"/>
    <property type="molecule type" value="Genomic_DNA"/>
</dbReference>
<evidence type="ECO:0000313" key="1">
    <source>
        <dbReference type="EMBL" id="CAF4322125.1"/>
    </source>
</evidence>
<organism evidence="1 2">
    <name type="scientific">Adineta steineri</name>
    <dbReference type="NCBI Taxonomy" id="433720"/>
    <lineage>
        <taxon>Eukaryota</taxon>
        <taxon>Metazoa</taxon>
        <taxon>Spiralia</taxon>
        <taxon>Gnathifera</taxon>
        <taxon>Rotifera</taxon>
        <taxon>Eurotatoria</taxon>
        <taxon>Bdelloidea</taxon>
        <taxon>Adinetida</taxon>
        <taxon>Adinetidae</taxon>
        <taxon>Adineta</taxon>
    </lineage>
</organism>
<accession>A0A820JI50</accession>
<dbReference type="Proteomes" id="UP000663868">
    <property type="component" value="Unassembled WGS sequence"/>
</dbReference>
<sequence>MKRNNRRINPTTITQPIQLARIQPDAKKAHTRV</sequence>
<proteinExistence type="predicted"/>
<evidence type="ECO:0000313" key="2">
    <source>
        <dbReference type="Proteomes" id="UP000663868"/>
    </source>
</evidence>
<gene>
    <name evidence="1" type="ORF">KXQ929_LOCUS46684</name>
</gene>
<name>A0A820JI50_9BILA</name>
<feature type="non-terminal residue" evidence="1">
    <location>
        <position position="33"/>
    </location>
</feature>
<dbReference type="AlphaFoldDB" id="A0A820JI50"/>
<protein>
    <submittedName>
        <fullName evidence="1">Uncharacterized protein</fullName>
    </submittedName>
</protein>
<reference evidence="1" key="1">
    <citation type="submission" date="2021-02" db="EMBL/GenBank/DDBJ databases">
        <authorList>
            <person name="Nowell W R."/>
        </authorList>
    </citation>
    <scope>NUCLEOTIDE SEQUENCE</scope>
</reference>